<evidence type="ECO:0000256" key="1">
    <source>
        <dbReference type="SAM" id="MobiDB-lite"/>
    </source>
</evidence>
<gene>
    <name evidence="2" type="ORF">EEDITHA_LOCUS21845</name>
</gene>
<sequence length="73" mass="8363">MMFSSGHPNGWYHNDDDVYFCGRQMQMLPAADRRPVRRPPALSDADRPRGWPARLSPTHASASRDQNTRLVKL</sequence>
<comment type="caution">
    <text evidence="2">The sequence shown here is derived from an EMBL/GenBank/DDBJ whole genome shotgun (WGS) entry which is preliminary data.</text>
</comment>
<feature type="compositionally biased region" description="Polar residues" evidence="1">
    <location>
        <begin position="58"/>
        <end position="73"/>
    </location>
</feature>
<organism evidence="2 3">
    <name type="scientific">Euphydryas editha</name>
    <name type="common">Edith's checkerspot</name>
    <dbReference type="NCBI Taxonomy" id="104508"/>
    <lineage>
        <taxon>Eukaryota</taxon>
        <taxon>Metazoa</taxon>
        <taxon>Ecdysozoa</taxon>
        <taxon>Arthropoda</taxon>
        <taxon>Hexapoda</taxon>
        <taxon>Insecta</taxon>
        <taxon>Pterygota</taxon>
        <taxon>Neoptera</taxon>
        <taxon>Endopterygota</taxon>
        <taxon>Lepidoptera</taxon>
        <taxon>Glossata</taxon>
        <taxon>Ditrysia</taxon>
        <taxon>Papilionoidea</taxon>
        <taxon>Nymphalidae</taxon>
        <taxon>Nymphalinae</taxon>
        <taxon>Euphydryas</taxon>
    </lineage>
</organism>
<accession>A0AAU9VC32</accession>
<evidence type="ECO:0000313" key="2">
    <source>
        <dbReference type="EMBL" id="CAH2107853.1"/>
    </source>
</evidence>
<proteinExistence type="predicted"/>
<dbReference type="AlphaFoldDB" id="A0AAU9VC32"/>
<reference evidence="2" key="1">
    <citation type="submission" date="2022-03" db="EMBL/GenBank/DDBJ databases">
        <authorList>
            <person name="Tunstrom K."/>
        </authorList>
    </citation>
    <scope>NUCLEOTIDE SEQUENCE</scope>
</reference>
<feature type="region of interest" description="Disordered" evidence="1">
    <location>
        <begin position="30"/>
        <end position="73"/>
    </location>
</feature>
<protein>
    <submittedName>
        <fullName evidence="2">Uncharacterized protein</fullName>
    </submittedName>
</protein>
<evidence type="ECO:0000313" key="3">
    <source>
        <dbReference type="Proteomes" id="UP001153954"/>
    </source>
</evidence>
<dbReference type="EMBL" id="CAKOGL010000030">
    <property type="protein sequence ID" value="CAH2107853.1"/>
    <property type="molecule type" value="Genomic_DNA"/>
</dbReference>
<dbReference type="Proteomes" id="UP001153954">
    <property type="component" value="Unassembled WGS sequence"/>
</dbReference>
<name>A0AAU9VC32_EUPED</name>
<keyword evidence="3" id="KW-1185">Reference proteome</keyword>